<evidence type="ECO:0000313" key="3">
    <source>
        <dbReference type="Proteomes" id="UP001141806"/>
    </source>
</evidence>
<dbReference type="AlphaFoldDB" id="A0A9Q0L3A4"/>
<comment type="caution">
    <text evidence="2">The sequence shown here is derived from an EMBL/GenBank/DDBJ whole genome shotgun (WGS) entry which is preliminary data.</text>
</comment>
<dbReference type="CDD" id="cd09272">
    <property type="entry name" value="RNase_HI_RT_Ty1"/>
    <property type="match status" value="1"/>
</dbReference>
<gene>
    <name evidence="2" type="ORF">NE237_032590</name>
</gene>
<dbReference type="PANTHER" id="PTHR11439">
    <property type="entry name" value="GAG-POL-RELATED RETROTRANSPOSON"/>
    <property type="match status" value="1"/>
</dbReference>
<proteinExistence type="predicted"/>
<feature type="domain" description="Reverse transcriptase Ty1/copia-type" evidence="1">
    <location>
        <begin position="1"/>
        <end position="53"/>
    </location>
</feature>
<dbReference type="OrthoDB" id="1927598at2759"/>
<accession>A0A9Q0L3A4</accession>
<protein>
    <recommendedName>
        <fullName evidence="1">Reverse transcriptase Ty1/copia-type domain-containing protein</fullName>
    </recommendedName>
</protein>
<dbReference type="InterPro" id="IPR013103">
    <property type="entry name" value="RVT_2"/>
</dbReference>
<dbReference type="Proteomes" id="UP001141806">
    <property type="component" value="Unassembled WGS sequence"/>
</dbReference>
<dbReference type="EMBL" id="JAMYWD010000001">
    <property type="protein sequence ID" value="KAJ4981753.1"/>
    <property type="molecule type" value="Genomic_DNA"/>
</dbReference>
<dbReference type="SUPFAM" id="SSF56672">
    <property type="entry name" value="DNA/RNA polymerases"/>
    <property type="match status" value="1"/>
</dbReference>
<sequence>MTQEFEMIDIGLMSYYLGIEVKQIEKGIFISQEEYAREMLKKFKMSDCKPINTLVEIGIKLSKNEDGEMVDLTFFKSLVRSLRYLTCIRPDILYGVGLVSHYMEAPTTTHWKTTKRILRYIKSTLNFGLFYLSSNDFKLVGYSDSDWARDLDDKKSTTDFVFFMGDAAFTWTSKKQPIVTLSTCEAEYVTVTSCFCHAIWLRLEKLKMLQQEATDIFVDNKSTIALAKNPVFHDRSKHIGTKYHFIRESIAKEEIQLKHAGTQDQVADIFMKPLKFGAFYKLRFLLGVTKIQV</sequence>
<organism evidence="2 3">
    <name type="scientific">Protea cynaroides</name>
    <dbReference type="NCBI Taxonomy" id="273540"/>
    <lineage>
        <taxon>Eukaryota</taxon>
        <taxon>Viridiplantae</taxon>
        <taxon>Streptophyta</taxon>
        <taxon>Embryophyta</taxon>
        <taxon>Tracheophyta</taxon>
        <taxon>Spermatophyta</taxon>
        <taxon>Magnoliopsida</taxon>
        <taxon>Proteales</taxon>
        <taxon>Proteaceae</taxon>
        <taxon>Protea</taxon>
    </lineage>
</organism>
<dbReference type="PANTHER" id="PTHR11439:SF517">
    <property type="entry name" value="CYSTEINE-RICH RLK (RECEPTOR-LIKE PROTEIN KINASE) 8"/>
    <property type="match status" value="1"/>
</dbReference>
<dbReference type="InterPro" id="IPR043502">
    <property type="entry name" value="DNA/RNA_pol_sf"/>
</dbReference>
<dbReference type="Pfam" id="PF07727">
    <property type="entry name" value="RVT_2"/>
    <property type="match status" value="1"/>
</dbReference>
<evidence type="ECO:0000259" key="1">
    <source>
        <dbReference type="Pfam" id="PF07727"/>
    </source>
</evidence>
<reference evidence="2" key="1">
    <citation type="journal article" date="2023" name="Plant J.">
        <title>The genome of the king protea, Protea cynaroides.</title>
        <authorList>
            <person name="Chang J."/>
            <person name="Duong T.A."/>
            <person name="Schoeman C."/>
            <person name="Ma X."/>
            <person name="Roodt D."/>
            <person name="Barker N."/>
            <person name="Li Z."/>
            <person name="Van de Peer Y."/>
            <person name="Mizrachi E."/>
        </authorList>
    </citation>
    <scope>NUCLEOTIDE SEQUENCE</scope>
    <source>
        <tissue evidence="2">Young leaves</tissue>
    </source>
</reference>
<name>A0A9Q0L3A4_9MAGN</name>
<keyword evidence="3" id="KW-1185">Reference proteome</keyword>
<evidence type="ECO:0000313" key="2">
    <source>
        <dbReference type="EMBL" id="KAJ4981753.1"/>
    </source>
</evidence>